<proteinExistence type="predicted"/>
<dbReference type="EMBL" id="CAAALY010079185">
    <property type="protein sequence ID" value="VEL26276.1"/>
    <property type="molecule type" value="Genomic_DNA"/>
</dbReference>
<reference evidence="1" key="1">
    <citation type="submission" date="2018-11" db="EMBL/GenBank/DDBJ databases">
        <authorList>
            <consortium name="Pathogen Informatics"/>
        </authorList>
    </citation>
    <scope>NUCLEOTIDE SEQUENCE</scope>
</reference>
<dbReference type="OrthoDB" id="422220at2759"/>
<comment type="caution">
    <text evidence="1">The sequence shown here is derived from an EMBL/GenBank/DDBJ whole genome shotgun (WGS) entry which is preliminary data.</text>
</comment>
<protein>
    <submittedName>
        <fullName evidence="1">Uncharacterized protein</fullName>
    </submittedName>
</protein>
<organism evidence="1 2">
    <name type="scientific">Protopolystoma xenopodis</name>
    <dbReference type="NCBI Taxonomy" id="117903"/>
    <lineage>
        <taxon>Eukaryota</taxon>
        <taxon>Metazoa</taxon>
        <taxon>Spiralia</taxon>
        <taxon>Lophotrochozoa</taxon>
        <taxon>Platyhelminthes</taxon>
        <taxon>Monogenea</taxon>
        <taxon>Polyopisthocotylea</taxon>
        <taxon>Polystomatidea</taxon>
        <taxon>Polystomatidae</taxon>
        <taxon>Protopolystoma</taxon>
    </lineage>
</organism>
<dbReference type="AlphaFoldDB" id="A0A3S5BJ89"/>
<keyword evidence="2" id="KW-1185">Reference proteome</keyword>
<dbReference type="Proteomes" id="UP000784294">
    <property type="component" value="Unassembled WGS sequence"/>
</dbReference>
<gene>
    <name evidence="1" type="ORF">PXEA_LOCUS19716</name>
</gene>
<evidence type="ECO:0000313" key="1">
    <source>
        <dbReference type="EMBL" id="VEL26276.1"/>
    </source>
</evidence>
<name>A0A3S5BJ89_9PLAT</name>
<sequence>MTYELSTSTASPGPRDSEIAFPFSINHCTNWPDSAFMCPLNSDFNIASSDMETKYEEEQSGLLLIESKAGALNRKITGSQDQHRVAAPTSERALDVYRNPVPSTEATKGREALSKVKQRIICLLDEWPEQPMLVREWERNAARHVSVQEEIQLVSVILVEWRKLELR</sequence>
<accession>A0A3S5BJ89</accession>
<evidence type="ECO:0000313" key="2">
    <source>
        <dbReference type="Proteomes" id="UP000784294"/>
    </source>
</evidence>